<feature type="transmembrane region" description="Helical" evidence="8">
    <location>
        <begin position="90"/>
        <end position="111"/>
    </location>
</feature>
<gene>
    <name evidence="9" type="ORF">LRA02_18970</name>
</gene>
<organism evidence="9 10">
    <name type="scientific">Lentilactobacillus rapi</name>
    <dbReference type="NCBI Taxonomy" id="481723"/>
    <lineage>
        <taxon>Bacteria</taxon>
        <taxon>Bacillati</taxon>
        <taxon>Bacillota</taxon>
        <taxon>Bacilli</taxon>
        <taxon>Lactobacillales</taxon>
        <taxon>Lactobacillaceae</taxon>
        <taxon>Lentilactobacillus</taxon>
    </lineage>
</organism>
<evidence type="ECO:0000256" key="5">
    <source>
        <dbReference type="ARBA" id="ARBA00022692"/>
    </source>
</evidence>
<evidence type="ECO:0000313" key="9">
    <source>
        <dbReference type="EMBL" id="GEP73029.1"/>
    </source>
</evidence>
<name>A0A512PP96_9LACO</name>
<comment type="caution">
    <text evidence="9">The sequence shown here is derived from an EMBL/GenBank/DDBJ whole genome shotgun (WGS) entry which is preliminary data.</text>
</comment>
<reference evidence="9 10" key="1">
    <citation type="submission" date="2019-07" db="EMBL/GenBank/DDBJ databases">
        <title>Whole genome shotgun sequence of Lactobacillus rapi NBRC 109618.</title>
        <authorList>
            <person name="Hosoyama A."/>
            <person name="Uohara A."/>
            <person name="Ohji S."/>
            <person name="Ichikawa N."/>
        </authorList>
    </citation>
    <scope>NUCLEOTIDE SEQUENCE [LARGE SCALE GENOMIC DNA]</scope>
    <source>
        <strain evidence="9 10">NBRC 109618</strain>
    </source>
</reference>
<dbReference type="Proteomes" id="UP000321569">
    <property type="component" value="Unassembled WGS sequence"/>
</dbReference>
<dbReference type="GO" id="GO:0005886">
    <property type="term" value="C:plasma membrane"/>
    <property type="evidence" value="ECO:0007669"/>
    <property type="project" value="UniProtKB-SubCell"/>
</dbReference>
<dbReference type="GO" id="GO:0015144">
    <property type="term" value="F:carbohydrate transmembrane transporter activity"/>
    <property type="evidence" value="ECO:0007669"/>
    <property type="project" value="InterPro"/>
</dbReference>
<keyword evidence="7 8" id="KW-0472">Membrane</keyword>
<dbReference type="OrthoDB" id="1452595at2"/>
<dbReference type="InterPro" id="IPR037185">
    <property type="entry name" value="EmrE-like"/>
</dbReference>
<keyword evidence="3" id="KW-0813">Transport</keyword>
<feature type="transmembrane region" description="Helical" evidence="8">
    <location>
        <begin position="31"/>
        <end position="49"/>
    </location>
</feature>
<dbReference type="Pfam" id="PF06800">
    <property type="entry name" value="Sugar_transport"/>
    <property type="match status" value="1"/>
</dbReference>
<keyword evidence="6 8" id="KW-1133">Transmembrane helix</keyword>
<feature type="transmembrane region" description="Helical" evidence="8">
    <location>
        <begin position="117"/>
        <end position="138"/>
    </location>
</feature>
<dbReference type="SUPFAM" id="SSF103481">
    <property type="entry name" value="Multidrug resistance efflux transporter EmrE"/>
    <property type="match status" value="1"/>
</dbReference>
<comment type="similarity">
    <text evidence="2">Belongs to the GRP transporter (TC 2.A.7.5) family.</text>
</comment>
<comment type="subcellular location">
    <subcellularLocation>
        <location evidence="1">Cell membrane</location>
        <topology evidence="1">Multi-pass membrane protein</topology>
    </subcellularLocation>
</comment>
<dbReference type="PANTHER" id="PTHR16119:SF17">
    <property type="entry name" value="TRANSMEMBRANE PROTEIN 144"/>
    <property type="match status" value="1"/>
</dbReference>
<proteinExistence type="inferred from homology"/>
<feature type="transmembrane region" description="Helical" evidence="8">
    <location>
        <begin position="61"/>
        <end position="83"/>
    </location>
</feature>
<dbReference type="STRING" id="1423795.FD12_GL001436"/>
<evidence type="ECO:0000256" key="6">
    <source>
        <dbReference type="ARBA" id="ARBA00022989"/>
    </source>
</evidence>
<evidence type="ECO:0000313" key="10">
    <source>
        <dbReference type="Proteomes" id="UP000321569"/>
    </source>
</evidence>
<feature type="transmembrane region" description="Helical" evidence="8">
    <location>
        <begin position="195"/>
        <end position="222"/>
    </location>
</feature>
<accession>A0A512PP96</accession>
<evidence type="ECO:0000256" key="4">
    <source>
        <dbReference type="ARBA" id="ARBA00022597"/>
    </source>
</evidence>
<keyword evidence="5 8" id="KW-0812">Transmembrane</keyword>
<feature type="transmembrane region" description="Helical" evidence="8">
    <location>
        <begin position="234"/>
        <end position="255"/>
    </location>
</feature>
<evidence type="ECO:0000256" key="1">
    <source>
        <dbReference type="ARBA" id="ARBA00004651"/>
    </source>
</evidence>
<dbReference type="PANTHER" id="PTHR16119">
    <property type="entry name" value="TRANSMEMBRANE PROTEIN 144"/>
    <property type="match status" value="1"/>
</dbReference>
<feature type="transmembrane region" description="Helical" evidence="8">
    <location>
        <begin position="261"/>
        <end position="282"/>
    </location>
</feature>
<evidence type="ECO:0000256" key="3">
    <source>
        <dbReference type="ARBA" id="ARBA00022448"/>
    </source>
</evidence>
<keyword evidence="4" id="KW-0762">Sugar transport</keyword>
<protein>
    <submittedName>
        <fullName evidence="9">Putative sugar uptake protein</fullName>
    </submittedName>
</protein>
<feature type="transmembrane region" description="Helical" evidence="8">
    <location>
        <begin position="294"/>
        <end position="313"/>
    </location>
</feature>
<dbReference type="EMBL" id="BKAM01000046">
    <property type="protein sequence ID" value="GEP73029.1"/>
    <property type="molecule type" value="Genomic_DNA"/>
</dbReference>
<dbReference type="InterPro" id="IPR010651">
    <property type="entry name" value="Sugar_transport"/>
</dbReference>
<dbReference type="CDD" id="cd23110">
    <property type="entry name" value="GRP"/>
    <property type="match status" value="1"/>
</dbReference>
<evidence type="ECO:0000256" key="2">
    <source>
        <dbReference type="ARBA" id="ARBA00006117"/>
    </source>
</evidence>
<evidence type="ECO:0000256" key="7">
    <source>
        <dbReference type="ARBA" id="ARBA00023136"/>
    </source>
</evidence>
<dbReference type="RefSeq" id="WP_056983452.1">
    <property type="nucleotide sequence ID" value="NZ_BKAM01000046.1"/>
</dbReference>
<evidence type="ECO:0000256" key="8">
    <source>
        <dbReference type="SAM" id="Phobius"/>
    </source>
</evidence>
<dbReference type="AlphaFoldDB" id="A0A512PP96"/>
<feature type="transmembrane region" description="Helical" evidence="8">
    <location>
        <begin position="158"/>
        <end position="175"/>
    </location>
</feature>
<sequence>MSILLALIPPLAWGATGIIGTKMGGSAAQQTFGESCGALLLGIGVYLFFVMPNGVEVTGRIWLVGLFSGLFWSVGTAGQFIAYKKMGVSAAFPLSTAGQIIANALLAAAILNEWITIKMWIFGVLSIALVTLGALLIAARSKAEKKITKKRPVSYGEGIAAILASTAGFALYFIFPNMLFKFGFISPAIHNANNGINYMTAIVTPQAVGQVVGSFLIGFFFLQERKLLTKPAAKNIVTGIDWAIGNLFMFISAANPSIGQATAATLSQLGIIVGTFGGIYILHEHKTGDQMVKIVLGTILVIVGSILITNLKVI</sequence>